<reference evidence="2 4" key="1">
    <citation type="journal article" date="2016" name="Mol. Biol. Evol.">
        <title>Comparative Genomics of Early-Diverging Mushroom-Forming Fungi Provides Insights into the Origins of Lignocellulose Decay Capabilities.</title>
        <authorList>
            <person name="Nagy L.G."/>
            <person name="Riley R."/>
            <person name="Tritt A."/>
            <person name="Adam C."/>
            <person name="Daum C."/>
            <person name="Floudas D."/>
            <person name="Sun H."/>
            <person name="Yadav J.S."/>
            <person name="Pangilinan J."/>
            <person name="Larsson K.H."/>
            <person name="Matsuura K."/>
            <person name="Barry K."/>
            <person name="Labutti K."/>
            <person name="Kuo R."/>
            <person name="Ohm R.A."/>
            <person name="Bhattacharya S.S."/>
            <person name="Shirouzu T."/>
            <person name="Yoshinaga Y."/>
            <person name="Martin F.M."/>
            <person name="Grigoriev I.V."/>
            <person name="Hibbett D.S."/>
        </authorList>
    </citation>
    <scope>NUCLEOTIDE SEQUENCE [LARGE SCALE GENOMIC DNA]</scope>
    <source>
        <strain evidence="2 4">CBS 109695</strain>
    </source>
</reference>
<evidence type="ECO:0000313" key="4">
    <source>
        <dbReference type="Proteomes" id="UP000076532"/>
    </source>
</evidence>
<proteinExistence type="predicted"/>
<sequence>MKLNDEVKKPEGVVSWVYPDASSDGAPLPATVHPKPPCYHGNLFRNLEGRQDMHREAVDVELNAELLPGVVLVEDILDLYEAAVGIVHRPTTIKAQEEILWRAVTGDAILARTQRWAELVKDLVEGPLYRVEAGPSDARSPSTSDFVDLTDSEHSVDSDPVPSTPKPRSYASVTSPSVFEFSPPRPISLSASASAFVPTSTPAKVSHFPIPAFALNITPSPSPPLETFTFPTLPPTLKKDAQGFYTEIAPSPSLSGSRAAQRAMACASSHLPSFLTEPSHRNTRGKSSKTRELVEQLRSASAGDVDRPFSIAGTSTPVRPVSTPLQMDLFGERSIPSDAFQASTEHENGEDFHEEGDGWLRGDLTDRNEYGPEAKARRTRNLVHALGRKRGDSESTHEEAGSTTHAVSDSLGAKQSNSSSAAQDAHEISVYAPSSPTPRRRSSRHRSRKSHRSNGGSSVSSPAVPPPMPLPLTSVPPLPTGPLPIVPNQPYFAPPYPTYTSSPYVFSATAPGPGFKPVPMHMQMPAPPYYGAPYHAIPPYGGMGMYGPLPHPAIMQMQPVAAFGRVAQW</sequence>
<feature type="region of interest" description="Disordered" evidence="1">
    <location>
        <begin position="132"/>
        <end position="169"/>
    </location>
</feature>
<dbReference type="Proteomes" id="UP000076532">
    <property type="component" value="Unassembled WGS sequence"/>
</dbReference>
<feature type="region of interest" description="Disordered" evidence="1">
    <location>
        <begin position="298"/>
        <end position="320"/>
    </location>
</feature>
<feature type="compositionally biased region" description="Basic and acidic residues" evidence="1">
    <location>
        <begin position="389"/>
        <end position="400"/>
    </location>
</feature>
<dbReference type="STRING" id="436010.A0A165XVR8"/>
<evidence type="ECO:0000313" key="2">
    <source>
        <dbReference type="EMBL" id="KZP08948.1"/>
    </source>
</evidence>
<protein>
    <submittedName>
        <fullName evidence="2">Uncharacterized protein</fullName>
    </submittedName>
</protein>
<evidence type="ECO:0000256" key="1">
    <source>
        <dbReference type="SAM" id="MobiDB-lite"/>
    </source>
</evidence>
<evidence type="ECO:0000313" key="3">
    <source>
        <dbReference type="EMBL" id="KZP13712.1"/>
    </source>
</evidence>
<feature type="compositionally biased region" description="Basic residues" evidence="1">
    <location>
        <begin position="438"/>
        <end position="452"/>
    </location>
</feature>
<organism evidence="2 4">
    <name type="scientific">Athelia psychrophila</name>
    <dbReference type="NCBI Taxonomy" id="1759441"/>
    <lineage>
        <taxon>Eukaryota</taxon>
        <taxon>Fungi</taxon>
        <taxon>Dikarya</taxon>
        <taxon>Basidiomycota</taxon>
        <taxon>Agaricomycotina</taxon>
        <taxon>Agaricomycetes</taxon>
        <taxon>Agaricomycetidae</taxon>
        <taxon>Atheliales</taxon>
        <taxon>Atheliaceae</taxon>
        <taxon>Athelia</taxon>
    </lineage>
</organism>
<accession>A0A165XVR8</accession>
<gene>
    <name evidence="3" type="ORF">FIBSPDRAFT_123905</name>
    <name evidence="2" type="ORF">FIBSPDRAFT_251276</name>
</gene>
<dbReference type="OrthoDB" id="2943086at2759"/>
<feature type="compositionally biased region" description="Basic and acidic residues" evidence="1">
    <location>
        <begin position="344"/>
        <end position="376"/>
    </location>
</feature>
<feature type="compositionally biased region" description="Pro residues" evidence="1">
    <location>
        <begin position="463"/>
        <end position="475"/>
    </location>
</feature>
<dbReference type="EMBL" id="KV417711">
    <property type="protein sequence ID" value="KZP08948.1"/>
    <property type="molecule type" value="Genomic_DNA"/>
</dbReference>
<feature type="compositionally biased region" description="Polar residues" evidence="1">
    <location>
        <begin position="401"/>
        <end position="422"/>
    </location>
</feature>
<dbReference type="EMBL" id="KV417628">
    <property type="protein sequence ID" value="KZP13712.1"/>
    <property type="molecule type" value="Genomic_DNA"/>
</dbReference>
<dbReference type="AlphaFoldDB" id="A0A165XVR8"/>
<feature type="region of interest" description="Disordered" evidence="1">
    <location>
        <begin position="342"/>
        <end position="475"/>
    </location>
</feature>
<feature type="compositionally biased region" description="Low complexity" evidence="1">
    <location>
        <begin position="453"/>
        <end position="462"/>
    </location>
</feature>
<name>A0A165XVR8_9AGAM</name>
<keyword evidence="4" id="KW-1185">Reference proteome</keyword>